<dbReference type="Proteomes" id="UP000000437">
    <property type="component" value="Chromosome 20"/>
</dbReference>
<reference evidence="2" key="1">
    <citation type="submission" date="2025-08" db="UniProtKB">
        <authorList>
            <consortium name="RefSeq"/>
        </authorList>
    </citation>
    <scope>IDENTIFICATION</scope>
    <source>
        <strain evidence="2">Tuebingen</strain>
        <tissue evidence="2">Fibroblasts and whole tissue</tissue>
    </source>
</reference>
<dbReference type="RefSeq" id="XP_073789394.1">
    <property type="nucleotide sequence ID" value="XM_073933293.1"/>
</dbReference>
<proteinExistence type="predicted"/>
<protein>
    <submittedName>
        <fullName evidence="2">Proline-rich membrane anchor 1 isoform X2</fullName>
    </submittedName>
</protein>
<name>A0AC58I596_DANRE</name>
<sequence>MQDKIHTSVCFSGKYQFAKCKTHIFFPHCKQSQLLCEFVQECVRILGCEHTQNIITLSLQEGSSRNHAPEPQWHRWKGAASCHASVGHTHRYHLHPLLHRPRGSWLQLGPITEFTRDTFGTGGHVFGASHVFRCAAVHQ</sequence>
<accession>A0AC58I596</accession>
<keyword evidence="1" id="KW-1185">Reference proteome</keyword>
<evidence type="ECO:0000313" key="1">
    <source>
        <dbReference type="Proteomes" id="UP000000437"/>
    </source>
</evidence>
<organism evidence="1 2">
    <name type="scientific">Danio rerio</name>
    <name type="common">Zebrafish</name>
    <name type="synonym">Brachydanio rerio</name>
    <dbReference type="NCBI Taxonomy" id="7955"/>
    <lineage>
        <taxon>Eukaryota</taxon>
        <taxon>Metazoa</taxon>
        <taxon>Chordata</taxon>
        <taxon>Craniata</taxon>
        <taxon>Vertebrata</taxon>
        <taxon>Euteleostomi</taxon>
        <taxon>Actinopterygii</taxon>
        <taxon>Neopterygii</taxon>
        <taxon>Teleostei</taxon>
        <taxon>Ostariophysi</taxon>
        <taxon>Cypriniformes</taxon>
        <taxon>Danionidae</taxon>
        <taxon>Danioninae</taxon>
        <taxon>Danio</taxon>
    </lineage>
</organism>
<gene>
    <name evidence="2" type="primary">prima1</name>
</gene>
<evidence type="ECO:0000313" key="2">
    <source>
        <dbReference type="RefSeq" id="XP_073789394.1"/>
    </source>
</evidence>